<dbReference type="EMBL" id="ANNG01000021">
    <property type="protein sequence ID" value="ERJ28654.1"/>
    <property type="molecule type" value="Genomic_DNA"/>
</dbReference>
<keyword evidence="2" id="KW-0812">Transmembrane</keyword>
<dbReference type="CDD" id="cd00882">
    <property type="entry name" value="Ras_like_GTPase"/>
    <property type="match status" value="1"/>
</dbReference>
<dbReference type="GO" id="GO:0005525">
    <property type="term" value="F:GTP binding"/>
    <property type="evidence" value="ECO:0007669"/>
    <property type="project" value="InterPro"/>
</dbReference>
<proteinExistence type="predicted"/>
<dbReference type="Proteomes" id="UP000016620">
    <property type="component" value="Unassembled WGS sequence"/>
</dbReference>
<evidence type="ECO:0000313" key="7">
    <source>
        <dbReference type="Proteomes" id="UP000016620"/>
    </source>
</evidence>
<dbReference type="Pfam" id="PF05128">
    <property type="entry name" value="DUF697"/>
    <property type="match status" value="1"/>
</dbReference>
<dbReference type="Gene3D" id="3.40.50.300">
    <property type="entry name" value="P-loop containing nucleotide triphosphate hydrolases"/>
    <property type="match status" value="1"/>
</dbReference>
<dbReference type="InterPro" id="IPR021147">
    <property type="entry name" value="DUF697"/>
</dbReference>
<evidence type="ECO:0000256" key="1">
    <source>
        <dbReference type="ARBA" id="ARBA00004141"/>
    </source>
</evidence>
<dbReference type="PATRIC" id="fig|1242968.3.peg.1210"/>
<dbReference type="GO" id="GO:0005737">
    <property type="term" value="C:cytoplasm"/>
    <property type="evidence" value="ECO:0007669"/>
    <property type="project" value="TreeGrafter"/>
</dbReference>
<evidence type="ECO:0000256" key="3">
    <source>
        <dbReference type="ARBA" id="ARBA00022989"/>
    </source>
</evidence>
<dbReference type="AlphaFoldDB" id="U2GKN4"/>
<gene>
    <name evidence="6" type="ORF">UNSWCS_928</name>
</gene>
<feature type="domain" description="G" evidence="5">
    <location>
        <begin position="38"/>
        <end position="156"/>
    </location>
</feature>
<dbReference type="Pfam" id="PF01926">
    <property type="entry name" value="MMR_HSR1"/>
    <property type="match status" value="1"/>
</dbReference>
<evidence type="ECO:0000313" key="6">
    <source>
        <dbReference type="EMBL" id="ERJ28654.1"/>
    </source>
</evidence>
<dbReference type="PANTHER" id="PTHR42714:SF2">
    <property type="entry name" value="TRNA MODIFICATION GTPASE GTPBP3, MITOCHONDRIAL"/>
    <property type="match status" value="1"/>
</dbReference>
<protein>
    <submittedName>
        <fullName evidence="6">GTP-binding protein</fullName>
    </submittedName>
</protein>
<keyword evidence="3" id="KW-1133">Transmembrane helix</keyword>
<dbReference type="InterPro" id="IPR006073">
    <property type="entry name" value="GTP-bd"/>
</dbReference>
<comment type="caution">
    <text evidence="6">The sequence shown here is derived from an EMBL/GenBank/DDBJ whole genome shotgun (WGS) entry which is preliminary data.</text>
</comment>
<dbReference type="GO" id="GO:0016020">
    <property type="term" value="C:membrane"/>
    <property type="evidence" value="ECO:0007669"/>
    <property type="project" value="UniProtKB-SubCell"/>
</dbReference>
<organism evidence="6 7">
    <name type="scientific">Campylobacter concisus UNSWCS</name>
    <dbReference type="NCBI Taxonomy" id="1242968"/>
    <lineage>
        <taxon>Bacteria</taxon>
        <taxon>Pseudomonadati</taxon>
        <taxon>Campylobacterota</taxon>
        <taxon>Epsilonproteobacteria</taxon>
        <taxon>Campylobacterales</taxon>
        <taxon>Campylobacteraceae</taxon>
        <taxon>Campylobacter</taxon>
    </lineage>
</organism>
<accession>U2GKN4</accession>
<dbReference type="InterPro" id="IPR027417">
    <property type="entry name" value="P-loop_NTPase"/>
</dbReference>
<dbReference type="GO" id="GO:0002098">
    <property type="term" value="P:tRNA wobble uridine modification"/>
    <property type="evidence" value="ECO:0007669"/>
    <property type="project" value="TreeGrafter"/>
</dbReference>
<keyword evidence="4" id="KW-0472">Membrane</keyword>
<evidence type="ECO:0000259" key="5">
    <source>
        <dbReference type="Pfam" id="PF01926"/>
    </source>
</evidence>
<sequence length="378" mass="42193">METTQNQQEVQINLNDLITKGSEVFKEIKQDLTSKLNVLIVGKTGAGKSTLINAVFGDKVAETGSGKPVTQEIRKIEVNKNFSIYDTKGLEMRDFENTYADIENFLEEDSHKKADEQIHIVWFCIAEPSRRIEEGEKKLFELLKQKNYTIITVITKANQDKDENNEKFSDKVKSELCINDDSLQRVMALEIEDDDGNIKPFKGVKELTQKTYDALPTASKQAFAREQKYNKDIKYQASLDIINKYSATVGAIAVTPIPFSDIVLLLPTQIAMISHITYNYGFKANVESITKLATSFAAVAAGGFAVRYAAGNLLKFIPTVGFVAGAFNATVAVSTTKLMGNAYLAYLNDNFSLIYEGDFDLFKNLTDTVIKAYIEKVK</sequence>
<evidence type="ECO:0000256" key="4">
    <source>
        <dbReference type="ARBA" id="ARBA00023136"/>
    </source>
</evidence>
<comment type="subcellular location">
    <subcellularLocation>
        <location evidence="1">Membrane</location>
        <topology evidence="1">Multi-pass membrane protein</topology>
    </subcellularLocation>
</comment>
<evidence type="ECO:0000256" key="2">
    <source>
        <dbReference type="ARBA" id="ARBA00022692"/>
    </source>
</evidence>
<dbReference type="PANTHER" id="PTHR42714">
    <property type="entry name" value="TRNA MODIFICATION GTPASE GTPBP3"/>
    <property type="match status" value="1"/>
</dbReference>
<name>U2GKN4_9BACT</name>
<dbReference type="RefSeq" id="WP_021087717.1">
    <property type="nucleotide sequence ID" value="NZ_ANNG01000021.1"/>
</dbReference>
<dbReference type="SUPFAM" id="SSF52540">
    <property type="entry name" value="P-loop containing nucleoside triphosphate hydrolases"/>
    <property type="match status" value="1"/>
</dbReference>
<reference evidence="6 7" key="1">
    <citation type="journal article" date="2013" name="BMC Genomics">
        <title>Comparative genomics of Campylobacter concisus isolates reveals genetic diversity and provides insights into disease association.</title>
        <authorList>
            <person name="Deshpande N.P."/>
            <person name="Kaakoush N.O."/>
            <person name="Wilkins M.R."/>
            <person name="Mitchell H.M."/>
        </authorList>
    </citation>
    <scope>NUCLEOTIDE SEQUENCE [LARGE SCALE GENOMIC DNA]</scope>
    <source>
        <strain evidence="6 7">UNSWCS</strain>
    </source>
</reference>
<dbReference type="GO" id="GO:0030488">
    <property type="term" value="P:tRNA methylation"/>
    <property type="evidence" value="ECO:0007669"/>
    <property type="project" value="TreeGrafter"/>
</dbReference>